<comment type="caution">
    <text evidence="1">The sequence shown here is derived from an EMBL/GenBank/DDBJ whole genome shotgun (WGS) entry which is preliminary data.</text>
</comment>
<protein>
    <submittedName>
        <fullName evidence="1">Histone-lysine N-methyltransferase setd7</fullName>
    </submittedName>
</protein>
<reference evidence="1 2" key="1">
    <citation type="submission" date="2021-06" db="EMBL/GenBank/DDBJ databases">
        <authorList>
            <person name="Palmer J.M."/>
        </authorList>
    </citation>
    <scope>NUCLEOTIDE SEQUENCE [LARGE SCALE GENOMIC DNA]</scope>
    <source>
        <strain evidence="1 2">XC_2019</strain>
        <tissue evidence="1">Muscle</tissue>
    </source>
</reference>
<keyword evidence="2" id="KW-1185">Reference proteome</keyword>
<name>A0ABV0RJ74_9TELE</name>
<dbReference type="Proteomes" id="UP001434883">
    <property type="component" value="Unassembled WGS sequence"/>
</dbReference>
<dbReference type="Gene3D" id="2.170.270.10">
    <property type="entry name" value="SET domain"/>
    <property type="match status" value="1"/>
</dbReference>
<organism evidence="1 2">
    <name type="scientific">Xenoophorus captivus</name>
    <dbReference type="NCBI Taxonomy" id="1517983"/>
    <lineage>
        <taxon>Eukaryota</taxon>
        <taxon>Metazoa</taxon>
        <taxon>Chordata</taxon>
        <taxon>Craniata</taxon>
        <taxon>Vertebrata</taxon>
        <taxon>Euteleostomi</taxon>
        <taxon>Actinopterygii</taxon>
        <taxon>Neopterygii</taxon>
        <taxon>Teleostei</taxon>
        <taxon>Neoteleostei</taxon>
        <taxon>Acanthomorphata</taxon>
        <taxon>Ovalentaria</taxon>
        <taxon>Atherinomorphae</taxon>
        <taxon>Cyprinodontiformes</taxon>
        <taxon>Goodeidae</taxon>
        <taxon>Xenoophorus</taxon>
    </lineage>
</organism>
<evidence type="ECO:0000313" key="1">
    <source>
        <dbReference type="EMBL" id="MEQ2208219.1"/>
    </source>
</evidence>
<dbReference type="PANTHER" id="PTHR46820">
    <property type="entry name" value="HISTONE-LYSINE N-METHYLTRANSFERASE SETD7"/>
    <property type="match status" value="1"/>
</dbReference>
<dbReference type="EMBL" id="JAHRIN010050425">
    <property type="protein sequence ID" value="MEQ2208219.1"/>
    <property type="molecule type" value="Genomic_DNA"/>
</dbReference>
<dbReference type="SUPFAM" id="SSF82199">
    <property type="entry name" value="SET domain"/>
    <property type="match status" value="1"/>
</dbReference>
<gene>
    <name evidence="1" type="primary">SETD7</name>
    <name evidence="1" type="ORF">XENOCAPTIV_001549</name>
</gene>
<evidence type="ECO:0000313" key="2">
    <source>
        <dbReference type="Proteomes" id="UP001434883"/>
    </source>
</evidence>
<dbReference type="InterPro" id="IPR046341">
    <property type="entry name" value="SET_dom_sf"/>
</dbReference>
<dbReference type="PANTHER" id="PTHR46820:SF1">
    <property type="entry name" value="HISTONE-LYSINE N-METHYLTRANSFERASE SETD7"/>
    <property type="match status" value="1"/>
</dbReference>
<accession>A0ABV0RJ74</accession>
<sequence>MWTVESKVVFCSLQNVFDNVAKIFRVDSRDWALNGNTISLDDDTVIDVPQPFDQTERYCSSLGHKANHSFTPNCQYDP</sequence>
<proteinExistence type="predicted"/>